<feature type="region of interest" description="Disordered" evidence="1">
    <location>
        <begin position="19"/>
        <end position="41"/>
    </location>
</feature>
<keyword evidence="3" id="KW-1185">Reference proteome</keyword>
<name>A0A0C3DUR1_9AGAM</name>
<proteinExistence type="predicted"/>
<evidence type="ECO:0000256" key="1">
    <source>
        <dbReference type="SAM" id="MobiDB-lite"/>
    </source>
</evidence>
<protein>
    <submittedName>
        <fullName evidence="2">Uncharacterized protein</fullName>
    </submittedName>
</protein>
<dbReference type="HOGENOM" id="CLU_1548532_0_0_1"/>
<evidence type="ECO:0000313" key="2">
    <source>
        <dbReference type="EMBL" id="KIM59671.1"/>
    </source>
</evidence>
<organism evidence="2 3">
    <name type="scientific">Scleroderma citrinum Foug A</name>
    <dbReference type="NCBI Taxonomy" id="1036808"/>
    <lineage>
        <taxon>Eukaryota</taxon>
        <taxon>Fungi</taxon>
        <taxon>Dikarya</taxon>
        <taxon>Basidiomycota</taxon>
        <taxon>Agaricomycotina</taxon>
        <taxon>Agaricomycetes</taxon>
        <taxon>Agaricomycetidae</taxon>
        <taxon>Boletales</taxon>
        <taxon>Sclerodermatineae</taxon>
        <taxon>Sclerodermataceae</taxon>
        <taxon>Scleroderma</taxon>
    </lineage>
</organism>
<dbReference type="AlphaFoldDB" id="A0A0C3DUR1"/>
<evidence type="ECO:0000313" key="3">
    <source>
        <dbReference type="Proteomes" id="UP000053989"/>
    </source>
</evidence>
<dbReference type="EMBL" id="KN822071">
    <property type="protein sequence ID" value="KIM59671.1"/>
    <property type="molecule type" value="Genomic_DNA"/>
</dbReference>
<sequence>MLFFFSDEQFAARLVAVESRGPPWSPSQSQSLAPRLSRGSVDSSLRLSKVEREIIDQGSEGASSPSFPSVPDTLTFTACSAAPAPAASPVAKGKEKNKRLQRTWHTTRLRHTMPKHHQYLDAARLRRCSAATVAHVCGLALPPTTSRHRRVTTGKDFRSTNLGWGSRAWTMAT</sequence>
<accession>A0A0C3DUR1</accession>
<gene>
    <name evidence="2" type="ORF">SCLCIDRAFT_991822</name>
</gene>
<dbReference type="Proteomes" id="UP000053989">
    <property type="component" value="Unassembled WGS sequence"/>
</dbReference>
<dbReference type="InParanoid" id="A0A0C3DUR1"/>
<reference evidence="2 3" key="1">
    <citation type="submission" date="2014-04" db="EMBL/GenBank/DDBJ databases">
        <authorList>
            <consortium name="DOE Joint Genome Institute"/>
            <person name="Kuo A."/>
            <person name="Kohler A."/>
            <person name="Nagy L.G."/>
            <person name="Floudas D."/>
            <person name="Copeland A."/>
            <person name="Barry K.W."/>
            <person name="Cichocki N."/>
            <person name="Veneault-Fourrey C."/>
            <person name="LaButti K."/>
            <person name="Lindquist E.A."/>
            <person name="Lipzen A."/>
            <person name="Lundell T."/>
            <person name="Morin E."/>
            <person name="Murat C."/>
            <person name="Sun H."/>
            <person name="Tunlid A."/>
            <person name="Henrissat B."/>
            <person name="Grigoriev I.V."/>
            <person name="Hibbett D.S."/>
            <person name="Martin F."/>
            <person name="Nordberg H.P."/>
            <person name="Cantor M.N."/>
            <person name="Hua S.X."/>
        </authorList>
    </citation>
    <scope>NUCLEOTIDE SEQUENCE [LARGE SCALE GENOMIC DNA]</scope>
    <source>
        <strain evidence="2 3">Foug A</strain>
    </source>
</reference>
<reference evidence="3" key="2">
    <citation type="submission" date="2015-01" db="EMBL/GenBank/DDBJ databases">
        <title>Evolutionary Origins and Diversification of the Mycorrhizal Mutualists.</title>
        <authorList>
            <consortium name="DOE Joint Genome Institute"/>
            <consortium name="Mycorrhizal Genomics Consortium"/>
            <person name="Kohler A."/>
            <person name="Kuo A."/>
            <person name="Nagy L.G."/>
            <person name="Floudas D."/>
            <person name="Copeland A."/>
            <person name="Barry K.W."/>
            <person name="Cichocki N."/>
            <person name="Veneault-Fourrey C."/>
            <person name="LaButti K."/>
            <person name="Lindquist E.A."/>
            <person name="Lipzen A."/>
            <person name="Lundell T."/>
            <person name="Morin E."/>
            <person name="Murat C."/>
            <person name="Riley R."/>
            <person name="Ohm R."/>
            <person name="Sun H."/>
            <person name="Tunlid A."/>
            <person name="Henrissat B."/>
            <person name="Grigoriev I.V."/>
            <person name="Hibbett D.S."/>
            <person name="Martin F."/>
        </authorList>
    </citation>
    <scope>NUCLEOTIDE SEQUENCE [LARGE SCALE GENOMIC DNA]</scope>
    <source>
        <strain evidence="3">Foug A</strain>
    </source>
</reference>